<comment type="similarity">
    <text evidence="11">Belongs to the glyceraldehyde-3-phosphate dehydrogenase family.</text>
</comment>
<dbReference type="AlphaFoldDB" id="A0A432VVJ6"/>
<dbReference type="EC" id="1.2.1.72" evidence="7"/>
<comment type="subunit">
    <text evidence="1">Homotetramer.</text>
</comment>
<dbReference type="InterPro" id="IPR020828">
    <property type="entry name" value="GlycerAld_3-P_DH_NAD(P)-bd"/>
</dbReference>
<dbReference type="SUPFAM" id="SSF55347">
    <property type="entry name" value="Glyceraldehyde-3-phosphate dehydrogenase-like, C-terminal domain"/>
    <property type="match status" value="1"/>
</dbReference>
<keyword evidence="14" id="KW-1185">Reference proteome</keyword>
<dbReference type="GO" id="GO:0008615">
    <property type="term" value="P:pyridoxine biosynthetic process"/>
    <property type="evidence" value="ECO:0007669"/>
    <property type="project" value="UniProtKB-UniRule"/>
</dbReference>
<evidence type="ECO:0000256" key="6">
    <source>
        <dbReference type="ARBA" id="ARBA00050771"/>
    </source>
</evidence>
<dbReference type="Pfam" id="PF00044">
    <property type="entry name" value="Gp_dh_N"/>
    <property type="match status" value="1"/>
</dbReference>
<dbReference type="Proteomes" id="UP000288395">
    <property type="component" value="Unassembled WGS sequence"/>
</dbReference>
<dbReference type="InterPro" id="IPR020829">
    <property type="entry name" value="GlycerAld_3-P_DH_cat"/>
</dbReference>
<dbReference type="InterPro" id="IPR036291">
    <property type="entry name" value="NAD(P)-bd_dom_sf"/>
</dbReference>
<dbReference type="Pfam" id="PF02800">
    <property type="entry name" value="Gp_dh_C"/>
    <property type="match status" value="1"/>
</dbReference>
<evidence type="ECO:0000256" key="9">
    <source>
        <dbReference type="PIRSR" id="PIRSR000149-3"/>
    </source>
</evidence>
<dbReference type="NCBIfam" id="TIGR01532">
    <property type="entry name" value="E4PD_g-proteo"/>
    <property type="match status" value="1"/>
</dbReference>
<dbReference type="OrthoDB" id="9803304at2"/>
<evidence type="ECO:0000256" key="3">
    <source>
        <dbReference type="ARBA" id="ARBA00023002"/>
    </source>
</evidence>
<evidence type="ECO:0000256" key="1">
    <source>
        <dbReference type="ARBA" id="ARBA00011881"/>
    </source>
</evidence>
<feature type="active site" description="Nucleophile" evidence="8">
    <location>
        <position position="172"/>
    </location>
</feature>
<evidence type="ECO:0000256" key="11">
    <source>
        <dbReference type="RuleBase" id="RU000397"/>
    </source>
</evidence>
<dbReference type="RefSeq" id="WP_126767367.1">
    <property type="nucleotide sequence ID" value="NZ_PIPJ01000005.1"/>
</dbReference>
<accession>A0A432VVJ6</accession>
<feature type="site" description="Activates thiol group during catalysis" evidence="10">
    <location>
        <position position="199"/>
    </location>
</feature>
<dbReference type="EMBL" id="PIPJ01000005">
    <property type="protein sequence ID" value="RUO20408.1"/>
    <property type="molecule type" value="Genomic_DNA"/>
</dbReference>
<dbReference type="InterPro" id="IPR020831">
    <property type="entry name" value="GlycerAld/Erythrose_P_DH"/>
</dbReference>
<evidence type="ECO:0000313" key="13">
    <source>
        <dbReference type="EMBL" id="RUO20408.1"/>
    </source>
</evidence>
<dbReference type="FunFam" id="3.40.50.720:FF:000001">
    <property type="entry name" value="Glyceraldehyde-3-phosphate dehydrogenase"/>
    <property type="match status" value="1"/>
</dbReference>
<feature type="binding site" evidence="9">
    <location>
        <position position="140"/>
    </location>
    <ligand>
        <name>NAD(+)</name>
        <dbReference type="ChEBI" id="CHEBI:57540"/>
    </ligand>
</feature>
<name>A0A432VVJ6_9GAMM</name>
<sequence>MTARSNVLKQPNQAGNKPKVRVAINGFGRIGRSVVRAWYESGWHQQIELVAINELASNSGIAHLLQYDSTHGKFAAKVTLEGDVLRVAEHDIQILHCAEIAALPWQELDIDVVLECTGVFGSREDGHAHLEAGARRVLFSHPASPEVDFTIIQGINQNELKPEHRIVSNGSCTTNCIVPVIKVLDDAFGVDSGTITTIHSAMNDQQVIDAYHDNLRLARASSQSIIPVDTRLARGIERILPKFAGRFEAIAVRVPTTNVTAMDLSVTLQSDVNIDAVNAALKAAAAKSLPGILGYTELPLVSSDFNHDPHSSIVDGTQTRVSHKKLVKTLSWCDNEWGFANRMLESANDLALLD</sequence>
<dbReference type="PANTHER" id="PTHR43148">
    <property type="entry name" value="GLYCERALDEHYDE-3-PHOSPHATE DEHYDROGENASE 2"/>
    <property type="match status" value="1"/>
</dbReference>
<comment type="caution">
    <text evidence="13">The sequence shown here is derived from an EMBL/GenBank/DDBJ whole genome shotgun (WGS) entry which is preliminary data.</text>
</comment>
<dbReference type="GO" id="GO:0048001">
    <property type="term" value="F:erythrose-4-phosphate dehydrogenase activity"/>
    <property type="evidence" value="ECO:0007669"/>
    <property type="project" value="UniProtKB-UniRule"/>
</dbReference>
<evidence type="ECO:0000256" key="5">
    <source>
        <dbReference type="ARBA" id="ARBA00023096"/>
    </source>
</evidence>
<feature type="binding site" evidence="9">
    <location>
        <begin position="29"/>
        <end position="30"/>
    </location>
    <ligand>
        <name>NAD(+)</name>
        <dbReference type="ChEBI" id="CHEBI:57540"/>
    </ligand>
</feature>
<keyword evidence="9" id="KW-0547">Nucleotide-binding</keyword>
<evidence type="ECO:0000256" key="2">
    <source>
        <dbReference type="ARBA" id="ARBA00022490"/>
    </source>
</evidence>
<evidence type="ECO:0000256" key="10">
    <source>
        <dbReference type="PIRSR" id="PIRSR000149-4"/>
    </source>
</evidence>
<gene>
    <name evidence="13" type="ORF">CWE08_08030</name>
</gene>
<dbReference type="GO" id="GO:0042823">
    <property type="term" value="P:pyridoxal phosphate biosynthetic process"/>
    <property type="evidence" value="ECO:0007669"/>
    <property type="project" value="InterPro"/>
</dbReference>
<evidence type="ECO:0000256" key="4">
    <source>
        <dbReference type="ARBA" id="ARBA00023027"/>
    </source>
</evidence>
<reference evidence="14" key="1">
    <citation type="journal article" date="2018" name="Front. Microbiol.">
        <title>Genome-Based Analysis Reveals the Taxonomy and Diversity of the Family Idiomarinaceae.</title>
        <authorList>
            <person name="Liu Y."/>
            <person name="Lai Q."/>
            <person name="Shao Z."/>
        </authorList>
    </citation>
    <scope>NUCLEOTIDE SEQUENCE [LARGE SCALE GENOMIC DNA]</scope>
    <source>
        <strain evidence="14">GBPy7</strain>
    </source>
</reference>
<feature type="domain" description="Glyceraldehyde 3-phosphate dehydrogenase NAD(P) binding" evidence="12">
    <location>
        <begin position="20"/>
        <end position="172"/>
    </location>
</feature>
<dbReference type="SUPFAM" id="SSF51735">
    <property type="entry name" value="NAD(P)-binding Rossmann-fold domains"/>
    <property type="match status" value="1"/>
</dbReference>
<evidence type="ECO:0000256" key="8">
    <source>
        <dbReference type="PIRSR" id="PIRSR000149-1"/>
    </source>
</evidence>
<dbReference type="InterPro" id="IPR006422">
    <property type="entry name" value="E4P_DH_bac"/>
</dbReference>
<organism evidence="13 14">
    <name type="scientific">Aliidiomarina iranensis</name>
    <dbReference type="NCBI Taxonomy" id="1434071"/>
    <lineage>
        <taxon>Bacteria</taxon>
        <taxon>Pseudomonadati</taxon>
        <taxon>Pseudomonadota</taxon>
        <taxon>Gammaproteobacteria</taxon>
        <taxon>Alteromonadales</taxon>
        <taxon>Idiomarinaceae</taxon>
        <taxon>Aliidiomarina</taxon>
    </lineage>
</organism>
<evidence type="ECO:0000256" key="7">
    <source>
        <dbReference type="NCBIfam" id="TIGR01532"/>
    </source>
</evidence>
<dbReference type="GO" id="GO:0005737">
    <property type="term" value="C:cytoplasm"/>
    <property type="evidence" value="ECO:0007669"/>
    <property type="project" value="InterPro"/>
</dbReference>
<dbReference type="NCBIfam" id="NF010058">
    <property type="entry name" value="PRK13535.1"/>
    <property type="match status" value="1"/>
</dbReference>
<dbReference type="FunFam" id="3.30.360.10:FF:000007">
    <property type="entry name" value="D-erythrose-4-phosphate dehydrogenase"/>
    <property type="match status" value="1"/>
</dbReference>
<protein>
    <recommendedName>
        <fullName evidence="7">Erythrose-4-phosphate dehydrogenase</fullName>
        <ecNumber evidence="7">1.2.1.72</ecNumber>
    </recommendedName>
</protein>
<dbReference type="GO" id="GO:0051287">
    <property type="term" value="F:NAD binding"/>
    <property type="evidence" value="ECO:0007669"/>
    <property type="project" value="InterPro"/>
</dbReference>
<dbReference type="Gene3D" id="3.30.360.10">
    <property type="entry name" value="Dihydrodipicolinate Reductase, domain 2"/>
    <property type="match status" value="1"/>
</dbReference>
<dbReference type="PIRSF" id="PIRSF000149">
    <property type="entry name" value="GAP_DH"/>
    <property type="match status" value="1"/>
</dbReference>
<keyword evidence="4 9" id="KW-0520">NAD</keyword>
<dbReference type="CDD" id="cd17892">
    <property type="entry name" value="GAPDH_N_E4PDH"/>
    <property type="match status" value="1"/>
</dbReference>
<feature type="binding site" evidence="9">
    <location>
        <position position="335"/>
    </location>
    <ligand>
        <name>NAD(+)</name>
        <dbReference type="ChEBI" id="CHEBI:57540"/>
    </ligand>
</feature>
<proteinExistence type="inferred from homology"/>
<evidence type="ECO:0000259" key="12">
    <source>
        <dbReference type="SMART" id="SM00846"/>
    </source>
</evidence>
<comment type="catalytic activity">
    <reaction evidence="6">
        <text>D-erythrose 4-phosphate + NAD(+) + H2O = 4-phospho-D-erythronate + NADH + 2 H(+)</text>
        <dbReference type="Rhea" id="RHEA:12056"/>
        <dbReference type="ChEBI" id="CHEBI:15377"/>
        <dbReference type="ChEBI" id="CHEBI:15378"/>
        <dbReference type="ChEBI" id="CHEBI:16897"/>
        <dbReference type="ChEBI" id="CHEBI:57540"/>
        <dbReference type="ChEBI" id="CHEBI:57945"/>
        <dbReference type="ChEBI" id="CHEBI:58766"/>
        <dbReference type="EC" id="1.2.1.72"/>
    </reaction>
</comment>
<keyword evidence="5" id="KW-0664">Pyridoxine biosynthesis</keyword>
<dbReference type="Gene3D" id="3.40.50.720">
    <property type="entry name" value="NAD(P)-binding Rossmann-like Domain"/>
    <property type="match status" value="1"/>
</dbReference>
<keyword evidence="3" id="KW-0560">Oxidoreductase</keyword>
<keyword evidence="2" id="KW-0963">Cytoplasm</keyword>
<evidence type="ECO:0000313" key="14">
    <source>
        <dbReference type="Proteomes" id="UP000288395"/>
    </source>
</evidence>
<dbReference type="PRINTS" id="PR00078">
    <property type="entry name" value="G3PDHDRGNASE"/>
</dbReference>
<dbReference type="SMART" id="SM00846">
    <property type="entry name" value="Gp_dh_N"/>
    <property type="match status" value="1"/>
</dbReference>